<organism evidence="19 20">
    <name type="scientific">Lagenidium giganteum</name>
    <dbReference type="NCBI Taxonomy" id="4803"/>
    <lineage>
        <taxon>Eukaryota</taxon>
        <taxon>Sar</taxon>
        <taxon>Stramenopiles</taxon>
        <taxon>Oomycota</taxon>
        <taxon>Peronosporomycetes</taxon>
        <taxon>Pythiales</taxon>
        <taxon>Pythiaceae</taxon>
    </lineage>
</organism>
<dbReference type="Pfam" id="PF01937">
    <property type="entry name" value="ARMT1-like_dom"/>
    <property type="match status" value="1"/>
</dbReference>
<dbReference type="InterPro" id="IPR018202">
    <property type="entry name" value="Ser_caboxypep_ser_AS"/>
</dbReference>
<dbReference type="InterPro" id="IPR029058">
    <property type="entry name" value="AB_hydrolase_fold"/>
</dbReference>
<gene>
    <name evidence="19" type="ORF">N0F65_000035</name>
</gene>
<dbReference type="Gene3D" id="3.40.50.1820">
    <property type="entry name" value="alpha/beta hydrolase"/>
    <property type="match status" value="2"/>
</dbReference>
<evidence type="ECO:0000256" key="9">
    <source>
        <dbReference type="ARBA" id="ARBA00022679"/>
    </source>
</evidence>
<evidence type="ECO:0000256" key="5">
    <source>
        <dbReference type="ARBA" id="ARBA00009431"/>
    </source>
</evidence>
<feature type="compositionally biased region" description="Basic residues" evidence="17">
    <location>
        <begin position="40"/>
        <end position="50"/>
    </location>
</feature>
<protein>
    <recommendedName>
        <fullName evidence="16">Carboxypeptidase</fullName>
        <ecNumber evidence="16">3.4.16.-</ecNumber>
    </recommendedName>
</protein>
<reference evidence="19" key="2">
    <citation type="journal article" date="2023" name="Microbiol Resour">
        <title>Decontamination and Annotation of the Draft Genome Sequence of the Oomycete Lagenidium giganteum ARSEF 373.</title>
        <authorList>
            <person name="Morgan W.R."/>
            <person name="Tartar A."/>
        </authorList>
    </citation>
    <scope>NUCLEOTIDE SEQUENCE</scope>
    <source>
        <strain evidence="19">ARSEF 373</strain>
    </source>
</reference>
<keyword evidence="9" id="KW-0808">Transferase</keyword>
<evidence type="ECO:0000256" key="13">
    <source>
        <dbReference type="ARBA" id="ARBA00023211"/>
    </source>
</evidence>
<dbReference type="FunFam" id="3.40.50.1820:FF:000055">
    <property type="entry name" value="Carboxypeptidase"/>
    <property type="match status" value="2"/>
</dbReference>
<comment type="caution">
    <text evidence="19">The sequence shown here is derived from an EMBL/GenBank/DDBJ whole genome shotgun (WGS) entry which is preliminary data.</text>
</comment>
<evidence type="ECO:0000256" key="16">
    <source>
        <dbReference type="RuleBase" id="RU361156"/>
    </source>
</evidence>
<feature type="region of interest" description="Disordered" evidence="17">
    <location>
        <begin position="1026"/>
        <end position="1076"/>
    </location>
</feature>
<evidence type="ECO:0000256" key="4">
    <source>
        <dbReference type="ARBA" id="ARBA00001967"/>
    </source>
</evidence>
<evidence type="ECO:0000256" key="6">
    <source>
        <dbReference type="ARBA" id="ARBA00009519"/>
    </source>
</evidence>
<dbReference type="Proteomes" id="UP001146120">
    <property type="component" value="Unassembled WGS sequence"/>
</dbReference>
<accession>A0AAV2YPW7</accession>
<evidence type="ECO:0000256" key="3">
    <source>
        <dbReference type="ARBA" id="ARBA00001936"/>
    </source>
</evidence>
<evidence type="ECO:0000313" key="20">
    <source>
        <dbReference type="Proteomes" id="UP001146120"/>
    </source>
</evidence>
<keyword evidence="10" id="KW-0949">S-adenosyl-L-methionine</keyword>
<dbReference type="GO" id="GO:0004185">
    <property type="term" value="F:serine-type carboxypeptidase activity"/>
    <property type="evidence" value="ECO:0007669"/>
    <property type="project" value="UniProtKB-UniRule"/>
</dbReference>
<dbReference type="GO" id="GO:0032259">
    <property type="term" value="P:methylation"/>
    <property type="evidence" value="ECO:0007669"/>
    <property type="project" value="UniProtKB-KW"/>
</dbReference>
<dbReference type="Gene3D" id="3.40.50.10880">
    <property type="entry name" value="Uncharacterised protein PF01937, DUF89, domain 3"/>
    <property type="match status" value="1"/>
</dbReference>
<comment type="cofactor">
    <cofactor evidence="3">
        <name>Mn(2+)</name>
        <dbReference type="ChEBI" id="CHEBI:29035"/>
    </cofactor>
</comment>
<evidence type="ECO:0000256" key="17">
    <source>
        <dbReference type="SAM" id="MobiDB-lite"/>
    </source>
</evidence>
<dbReference type="EC" id="3.4.16.-" evidence="16"/>
<sequence>MPADLVELQCGVGVIVVHLGREPCRSAACTQRSEEDGTRRASHSKARTLSRRPPGNRKYFSIRLKLLKCAMKLLKIVWAGALAVAAAAVVAAQDYSANEHVVGDLPYLEEGETIKFNQYAGRLELDRGERMFYWYTESQRDPANDPIVLWLNGGPGCSSMGGFFTENGPFVVQHDLKVRLNPYSWNRKVNLVWLESPAGVGFSGPVQDADYYNDDTVANRTYEFVEKFFTKYSELQNRPFYITGESYAGIYIPYLVDLLVNSPIPGVNLAGFAIGNPFTDNDIDGNAYMDYYYTHGLISLENYRDMQNFCGDQIGRCMYTAEDCSEECQDALNEGVLAADADQFNPYYIYGDKCLLSNLQGGSLRYTKDKVEPSPTHRGHIGPCTDTFTQYYLRLDEVQRAIHVQDDYSPYVNWTDCSDEISELYSRSDSSLPKYPNILSANLNALIYSGDADSVVNFIGTQRWIGEQGLKLHVTKKWRSWLGPDGQVGGYVQDYEGLTFKTVKGAGHMVPASRPLHGLQMFECFVFGEDECATFDDYPVDEEELETGAYAYASLNQHLRALRRSGMTAYFPIVAASIGIVGLVLLAYQNTKKRALYVPIRSAALFYWYAESQNDPATDPVVLWLNGGPGCSSLGGFFTENGPFVVLGDLSVKLNSYSWNRKVNMFWVESPAGVGFSSPRKDADYYNDDVVAERLHEFISVFFAKYSNLQNRQFYITGESYAGIYVPYLVNRLLDLPIEGVNLAGFAIGNPLTDNEIDGNAYMDYYYSHALISRANYHKMLDYCSDEIGQCMYTPVNCSEKCQEAINEGILASDADMFNPYFIYGDICLLSNGQAGSLRFTKKKKNPTATHRGDIGPCTDTFTQSYLRQEEVQSAIHVEGGYVKWTDCNDFVSEYFTRSLSSLPKYKNILASGAELNILIYSGDADSVVNFIGTERWITQEGLNLTIVNAWRAWIGPDSQLGGYVEDYDGLTFKTVKGAGHMVPAVRPLHGLYMFECYIFGEDACNGFKYPRDAYEVEAGYPKALSDYDGDSYDDKPSEGDNGKIPDYQQWLDDSGSEGDDDDDSDAKTSRLQPIKLHATRAHPPVSWTLLMGGVGIMNPSSTPPIRDHLARIARDTHRTTHIAHPLLPPATPLDQQHPHRHNMPASAEFLARLEQQELLWTNVPGTFANESYQDRIPKLLDDVAEHNKQRLTTDQYERLIQLARDLQQDARIPMPTELPDPDAATRPSSQKWAAVLSGRNYTWQNSPWFLSELYAFHLVLVISGYYTTGIDPFHASKVAELEEATPWRLLQSVEHKPQEATLSRAEQLQRLLKLCLWGNKADGCYKVVKDTLSGEGATLAIDDELLLVDDSMQVVEHLAALPRSEQRPRHVQFINDNCGTELLLDLALADHLLTNDWCDRVTMNVKAEPMYVSDATPPDFHEHIAAMTRSDRSADVQALGQRLQQLVAANKLCVVSDPFWNEYTFYWEMPPALYERLRAEAQLVILKGDLNYRRLVGDRLWPATTPAAEAIPFFPTSFVSFRTLKSNPVVGIPAAVEQQLDKEDPSWRWNGKRGIMQSVL</sequence>
<dbReference type="Pfam" id="PF00450">
    <property type="entry name" value="Peptidase_S10"/>
    <property type="match status" value="2"/>
</dbReference>
<name>A0AAV2YPW7_9STRA</name>
<comment type="cofactor">
    <cofactor evidence="4">
        <name>Ni(2+)</name>
        <dbReference type="ChEBI" id="CHEBI:49786"/>
    </cofactor>
</comment>
<dbReference type="PANTHER" id="PTHR11802:SF201">
    <property type="entry name" value="CARBOXYPEPTIDASE"/>
    <property type="match status" value="1"/>
</dbReference>
<evidence type="ECO:0000256" key="14">
    <source>
        <dbReference type="ARBA" id="ARBA00045980"/>
    </source>
</evidence>
<keyword evidence="11" id="KW-0479">Metal-binding</keyword>
<evidence type="ECO:0000256" key="1">
    <source>
        <dbReference type="ARBA" id="ARBA00000807"/>
    </source>
</evidence>
<evidence type="ECO:0000256" key="7">
    <source>
        <dbReference type="ARBA" id="ARBA00022596"/>
    </source>
</evidence>
<dbReference type="PANTHER" id="PTHR11802">
    <property type="entry name" value="SERINE PROTEASE FAMILY S10 SERINE CARBOXYPEPTIDASE"/>
    <property type="match status" value="1"/>
</dbReference>
<dbReference type="GO" id="GO:0008168">
    <property type="term" value="F:methyltransferase activity"/>
    <property type="evidence" value="ECO:0007669"/>
    <property type="project" value="UniProtKB-KW"/>
</dbReference>
<evidence type="ECO:0000256" key="11">
    <source>
        <dbReference type="ARBA" id="ARBA00022723"/>
    </source>
</evidence>
<feature type="compositionally biased region" description="Basic and acidic residues" evidence="17">
    <location>
        <begin position="1033"/>
        <end position="1044"/>
    </location>
</feature>
<keyword evidence="13" id="KW-0464">Manganese</keyword>
<reference evidence="19" key="1">
    <citation type="submission" date="2022-11" db="EMBL/GenBank/DDBJ databases">
        <authorList>
            <person name="Morgan W.R."/>
            <person name="Tartar A."/>
        </authorList>
    </citation>
    <scope>NUCLEOTIDE SEQUENCE</scope>
    <source>
        <strain evidence="19">ARSEF 373</strain>
    </source>
</reference>
<dbReference type="EMBL" id="DAKRPA010000180">
    <property type="protein sequence ID" value="DAZ96040.1"/>
    <property type="molecule type" value="Genomic_DNA"/>
</dbReference>
<dbReference type="PRINTS" id="PR00724">
    <property type="entry name" value="CRBOXYPTASEC"/>
</dbReference>
<evidence type="ECO:0000256" key="2">
    <source>
        <dbReference type="ARBA" id="ARBA00001326"/>
    </source>
</evidence>
<proteinExistence type="inferred from homology"/>
<evidence type="ECO:0000256" key="10">
    <source>
        <dbReference type="ARBA" id="ARBA00022691"/>
    </source>
</evidence>
<comment type="catalytic activity">
    <reaction evidence="2">
        <text>beta-D-fructose 1-phosphate + H2O = D-fructose + phosphate</text>
        <dbReference type="Rhea" id="RHEA:35603"/>
        <dbReference type="ChEBI" id="CHEBI:15377"/>
        <dbReference type="ChEBI" id="CHEBI:37721"/>
        <dbReference type="ChEBI" id="CHEBI:43474"/>
        <dbReference type="ChEBI" id="CHEBI:138881"/>
    </reaction>
</comment>
<evidence type="ECO:0000256" key="8">
    <source>
        <dbReference type="ARBA" id="ARBA00022603"/>
    </source>
</evidence>
<dbReference type="InterPro" id="IPR036075">
    <property type="entry name" value="ARMT-1-like_metal-bd_sf"/>
</dbReference>
<evidence type="ECO:0000256" key="12">
    <source>
        <dbReference type="ARBA" id="ARBA00022801"/>
    </source>
</evidence>
<keyword evidence="7" id="KW-0533">Nickel</keyword>
<feature type="compositionally biased region" description="Acidic residues" evidence="17">
    <location>
        <begin position="1055"/>
        <end position="1065"/>
    </location>
</feature>
<keyword evidence="16" id="KW-0645">Protease</keyword>
<dbReference type="Gene3D" id="1.20.930.60">
    <property type="match status" value="1"/>
</dbReference>
<feature type="region of interest" description="Disordered" evidence="17">
    <location>
        <begin position="30"/>
        <end position="52"/>
    </location>
</feature>
<dbReference type="SUPFAM" id="SSF111321">
    <property type="entry name" value="AF1104-like"/>
    <property type="match status" value="1"/>
</dbReference>
<dbReference type="InterPro" id="IPR002791">
    <property type="entry name" value="ARMT1-like_metal-bd"/>
</dbReference>
<comment type="similarity">
    <text evidence="5 16">Belongs to the peptidase S10 family.</text>
</comment>
<comment type="catalytic activity">
    <reaction evidence="1">
        <text>L-glutamyl-[protein] + S-adenosyl-L-methionine = [protein]-L-glutamate 5-O-methyl ester + S-adenosyl-L-homocysteine</text>
        <dbReference type="Rhea" id="RHEA:24452"/>
        <dbReference type="Rhea" id="RHEA-COMP:10208"/>
        <dbReference type="Rhea" id="RHEA-COMP:10311"/>
        <dbReference type="ChEBI" id="CHEBI:29973"/>
        <dbReference type="ChEBI" id="CHEBI:57856"/>
        <dbReference type="ChEBI" id="CHEBI:59789"/>
        <dbReference type="ChEBI" id="CHEBI:82795"/>
    </reaction>
</comment>
<dbReference type="GO" id="GO:0006508">
    <property type="term" value="P:proteolysis"/>
    <property type="evidence" value="ECO:0007669"/>
    <property type="project" value="UniProtKB-KW"/>
</dbReference>
<dbReference type="SUPFAM" id="SSF53474">
    <property type="entry name" value="alpha/beta-Hydrolases"/>
    <property type="match status" value="2"/>
</dbReference>
<dbReference type="PROSITE" id="PS00131">
    <property type="entry name" value="CARBOXYPEPT_SER_SER"/>
    <property type="match status" value="2"/>
</dbReference>
<keyword evidence="20" id="KW-1185">Reference proteome</keyword>
<dbReference type="GO" id="GO:0046872">
    <property type="term" value="F:metal ion binding"/>
    <property type="evidence" value="ECO:0007669"/>
    <property type="project" value="UniProtKB-KW"/>
</dbReference>
<evidence type="ECO:0000256" key="15">
    <source>
        <dbReference type="ARBA" id="ARBA00048809"/>
    </source>
</evidence>
<keyword evidence="16" id="KW-0121">Carboxypeptidase</keyword>
<comment type="function">
    <text evidence="14">Metal-dependent phosphatase that shows phosphatase activity against several substrates, including fructose-1-phosphate and fructose-6-phosphate. Its preference for fructose-1-phosphate, a strong glycating agent that causes DNA damage rather than a canonical yeast metabolite, suggests a damage-control function in hexose phosphate metabolism. Has also been shown to have O-methyltransferase activity that methylates glutamate residues of target proteins to form gamma-glutamyl methyl ester residues. Possibly methylates PCNA, suggesting it is involved in the DNA damage response.</text>
</comment>
<comment type="similarity">
    <text evidence="6">Belongs to the damage-control phosphatase family. Sugar phosphate phosphatase III subfamily.</text>
</comment>
<dbReference type="InterPro" id="IPR001563">
    <property type="entry name" value="Peptidase_S10"/>
</dbReference>
<evidence type="ECO:0000313" key="19">
    <source>
        <dbReference type="EMBL" id="DAZ96040.1"/>
    </source>
</evidence>
<evidence type="ECO:0000259" key="18">
    <source>
        <dbReference type="Pfam" id="PF01937"/>
    </source>
</evidence>
<dbReference type="FunFam" id="3.40.50.10880:FF:000002">
    <property type="entry name" value="Acidic residue methyltransferase 1"/>
    <property type="match status" value="1"/>
</dbReference>
<keyword evidence="8" id="KW-0489">Methyltransferase</keyword>
<comment type="catalytic activity">
    <reaction evidence="15">
        <text>beta-D-fructose 6-phosphate = dihydroxyacetone + D-glyceraldehyde 3-phosphate</text>
        <dbReference type="Rhea" id="RHEA:28002"/>
        <dbReference type="ChEBI" id="CHEBI:16016"/>
        <dbReference type="ChEBI" id="CHEBI:57634"/>
        <dbReference type="ChEBI" id="CHEBI:59776"/>
    </reaction>
</comment>
<feature type="domain" description="Damage-control phosphatase ARMT1-like metal-binding" evidence="18">
    <location>
        <begin position="1174"/>
        <end position="1538"/>
    </location>
</feature>
<keyword evidence="12 16" id="KW-0378">Hydrolase</keyword>